<dbReference type="Proteomes" id="UP000789405">
    <property type="component" value="Unassembled WGS sequence"/>
</dbReference>
<dbReference type="AlphaFoldDB" id="A0A9N9K064"/>
<gene>
    <name evidence="2" type="ORF">DERYTH_LOCUS24076</name>
</gene>
<sequence>DSESIDNSAKKVEDVSRNKSKISNEDPKLDILGNKINLSKYFWDNVGHDDSVKKVESVKKKIVNIVNTFRDKEDKMNMSEPKMENLPESPDEKKIENNK</sequence>
<feature type="non-terminal residue" evidence="2">
    <location>
        <position position="1"/>
    </location>
</feature>
<name>A0A9N9K064_9GLOM</name>
<feature type="non-terminal residue" evidence="2">
    <location>
        <position position="99"/>
    </location>
</feature>
<evidence type="ECO:0000256" key="1">
    <source>
        <dbReference type="SAM" id="MobiDB-lite"/>
    </source>
</evidence>
<dbReference type="EMBL" id="CAJVPY010038869">
    <property type="protein sequence ID" value="CAG8804331.1"/>
    <property type="molecule type" value="Genomic_DNA"/>
</dbReference>
<accession>A0A9N9K064</accession>
<reference evidence="2" key="1">
    <citation type="submission" date="2021-06" db="EMBL/GenBank/DDBJ databases">
        <authorList>
            <person name="Kallberg Y."/>
            <person name="Tangrot J."/>
            <person name="Rosling A."/>
        </authorList>
    </citation>
    <scope>NUCLEOTIDE SEQUENCE</scope>
    <source>
        <strain evidence="2">MA453B</strain>
    </source>
</reference>
<feature type="compositionally biased region" description="Basic and acidic residues" evidence="1">
    <location>
        <begin position="8"/>
        <end position="27"/>
    </location>
</feature>
<organism evidence="2 3">
    <name type="scientific">Dentiscutata erythropus</name>
    <dbReference type="NCBI Taxonomy" id="1348616"/>
    <lineage>
        <taxon>Eukaryota</taxon>
        <taxon>Fungi</taxon>
        <taxon>Fungi incertae sedis</taxon>
        <taxon>Mucoromycota</taxon>
        <taxon>Glomeromycotina</taxon>
        <taxon>Glomeromycetes</taxon>
        <taxon>Diversisporales</taxon>
        <taxon>Gigasporaceae</taxon>
        <taxon>Dentiscutata</taxon>
    </lineage>
</organism>
<protein>
    <submittedName>
        <fullName evidence="2">18037_t:CDS:1</fullName>
    </submittedName>
</protein>
<proteinExistence type="predicted"/>
<keyword evidence="3" id="KW-1185">Reference proteome</keyword>
<feature type="region of interest" description="Disordered" evidence="1">
    <location>
        <begin position="1"/>
        <end position="27"/>
    </location>
</feature>
<feature type="region of interest" description="Disordered" evidence="1">
    <location>
        <begin position="73"/>
        <end position="99"/>
    </location>
</feature>
<evidence type="ECO:0000313" key="3">
    <source>
        <dbReference type="Proteomes" id="UP000789405"/>
    </source>
</evidence>
<comment type="caution">
    <text evidence="2">The sequence shown here is derived from an EMBL/GenBank/DDBJ whole genome shotgun (WGS) entry which is preliminary data.</text>
</comment>
<dbReference type="OrthoDB" id="2491636at2759"/>
<evidence type="ECO:0000313" key="2">
    <source>
        <dbReference type="EMBL" id="CAG8804331.1"/>
    </source>
</evidence>